<feature type="compositionally biased region" description="Acidic residues" evidence="1">
    <location>
        <begin position="1"/>
        <end position="10"/>
    </location>
</feature>
<accession>A0A6G0R6P7</accession>
<name>A0A6G0R6P7_9STRA</name>
<reference evidence="2 3" key="1">
    <citation type="submission" date="2018-09" db="EMBL/GenBank/DDBJ databases">
        <title>Genomic investigation of the strawberry pathogen Phytophthora fragariae indicates pathogenicity is determined by transcriptional variation in three key races.</title>
        <authorList>
            <person name="Adams T.M."/>
            <person name="Armitage A.D."/>
            <person name="Sobczyk M.K."/>
            <person name="Bates H.J."/>
            <person name="Dunwell J.M."/>
            <person name="Nellist C.F."/>
            <person name="Harrison R.J."/>
        </authorList>
    </citation>
    <scope>NUCLEOTIDE SEQUENCE [LARGE SCALE GENOMIC DNA]</scope>
    <source>
        <strain evidence="2 3">NOV-77</strain>
    </source>
</reference>
<dbReference type="AlphaFoldDB" id="A0A6G0R6P7"/>
<feature type="region of interest" description="Disordered" evidence="1">
    <location>
        <begin position="1"/>
        <end position="54"/>
    </location>
</feature>
<sequence length="150" mass="15949">MGPPDWDEVEPGVSETPGLTMNGVGRPEGRPGPSVGPNDPSEDDPGPDDENKVGLEFTCQSGESSVEILERLYVSVATVLSADPDNEQTEEYSTAEHTANTINLEDYAHELASLPDLTETLATELDYSATNVRHPESRPPGEGGTRAQAA</sequence>
<dbReference type="Proteomes" id="UP000486351">
    <property type="component" value="Unassembled WGS sequence"/>
</dbReference>
<gene>
    <name evidence="2" type="ORF">PF008_g17970</name>
</gene>
<evidence type="ECO:0000256" key="1">
    <source>
        <dbReference type="SAM" id="MobiDB-lite"/>
    </source>
</evidence>
<evidence type="ECO:0000313" key="2">
    <source>
        <dbReference type="EMBL" id="KAE9320735.1"/>
    </source>
</evidence>
<organism evidence="2 3">
    <name type="scientific">Phytophthora fragariae</name>
    <dbReference type="NCBI Taxonomy" id="53985"/>
    <lineage>
        <taxon>Eukaryota</taxon>
        <taxon>Sar</taxon>
        <taxon>Stramenopiles</taxon>
        <taxon>Oomycota</taxon>
        <taxon>Peronosporomycetes</taxon>
        <taxon>Peronosporales</taxon>
        <taxon>Peronosporaceae</taxon>
        <taxon>Phytophthora</taxon>
    </lineage>
</organism>
<feature type="region of interest" description="Disordered" evidence="1">
    <location>
        <begin position="127"/>
        <end position="150"/>
    </location>
</feature>
<protein>
    <submittedName>
        <fullName evidence="2">Uncharacterized protein</fullName>
    </submittedName>
</protein>
<comment type="caution">
    <text evidence="2">The sequence shown here is derived from an EMBL/GenBank/DDBJ whole genome shotgun (WGS) entry which is preliminary data.</text>
</comment>
<dbReference type="EMBL" id="QXFY01001333">
    <property type="protein sequence ID" value="KAE9320735.1"/>
    <property type="molecule type" value="Genomic_DNA"/>
</dbReference>
<proteinExistence type="predicted"/>
<evidence type="ECO:0000313" key="3">
    <source>
        <dbReference type="Proteomes" id="UP000486351"/>
    </source>
</evidence>